<evidence type="ECO:0000313" key="8">
    <source>
        <dbReference type="Proteomes" id="UP000442469"/>
    </source>
</evidence>
<gene>
    <name evidence="5" type="ORF">DJ90_5402</name>
    <name evidence="6" type="ORF">GNQ08_25490</name>
</gene>
<organism evidence="5 7">
    <name type="scientific">Paenibacillus macerans</name>
    <name type="common">Bacillus macerans</name>
    <dbReference type="NCBI Taxonomy" id="44252"/>
    <lineage>
        <taxon>Bacteria</taxon>
        <taxon>Bacillati</taxon>
        <taxon>Bacillota</taxon>
        <taxon>Bacilli</taxon>
        <taxon>Bacillales</taxon>
        <taxon>Paenibacillaceae</taxon>
        <taxon>Paenibacillus</taxon>
    </lineage>
</organism>
<dbReference type="PROSITE" id="PS51257">
    <property type="entry name" value="PROKAR_LIPOPROTEIN"/>
    <property type="match status" value="1"/>
</dbReference>
<keyword evidence="2" id="KW-0813">Transport</keyword>
<feature type="signal peptide" evidence="4">
    <location>
        <begin position="1"/>
        <end position="19"/>
    </location>
</feature>
<dbReference type="PANTHER" id="PTHR43649:SF34">
    <property type="entry name" value="ABC TRANSPORTER PERIPLASMIC-BINDING PROTEIN YCJN-RELATED"/>
    <property type="match status" value="1"/>
</dbReference>
<dbReference type="InterPro" id="IPR006059">
    <property type="entry name" value="SBP"/>
</dbReference>
<reference evidence="5 7" key="1">
    <citation type="submission" date="2014-04" db="EMBL/GenBank/DDBJ databases">
        <authorList>
            <person name="Bishop-Lilly K.A."/>
            <person name="Broomall S.M."/>
            <person name="Chain P.S."/>
            <person name="Chertkov O."/>
            <person name="Coyne S.R."/>
            <person name="Daligault H.E."/>
            <person name="Davenport K.W."/>
            <person name="Erkkila T."/>
            <person name="Frey K.G."/>
            <person name="Gibbons H.S."/>
            <person name="Gu W."/>
            <person name="Jaissle J."/>
            <person name="Johnson S.L."/>
            <person name="Koroleva G.I."/>
            <person name="Ladner J.T."/>
            <person name="Lo C.-C."/>
            <person name="Minogue T.D."/>
            <person name="Munk C."/>
            <person name="Palacios G.F."/>
            <person name="Redden C.L."/>
            <person name="Rosenzweig C.N."/>
            <person name="Scholz M.B."/>
            <person name="Teshima H."/>
            <person name="Xu Y."/>
        </authorList>
    </citation>
    <scope>NUCLEOTIDE SEQUENCE [LARGE SCALE GENOMIC DNA]</scope>
    <source>
        <strain evidence="5 7">8244</strain>
    </source>
</reference>
<dbReference type="SUPFAM" id="SSF53850">
    <property type="entry name" value="Periplasmic binding protein-like II"/>
    <property type="match status" value="1"/>
</dbReference>
<dbReference type="Pfam" id="PF13416">
    <property type="entry name" value="SBP_bac_8"/>
    <property type="match status" value="1"/>
</dbReference>
<dbReference type="RefSeq" id="WP_036619217.1">
    <property type="nucleotide sequence ID" value="NZ_BGML01000013.1"/>
</dbReference>
<dbReference type="Proteomes" id="UP000029278">
    <property type="component" value="Unassembled WGS sequence"/>
</dbReference>
<dbReference type="PANTHER" id="PTHR43649">
    <property type="entry name" value="ARABINOSE-BINDING PROTEIN-RELATED"/>
    <property type="match status" value="1"/>
</dbReference>
<dbReference type="Proteomes" id="UP000442469">
    <property type="component" value="Unassembled WGS sequence"/>
</dbReference>
<evidence type="ECO:0000256" key="4">
    <source>
        <dbReference type="SAM" id="SignalP"/>
    </source>
</evidence>
<evidence type="ECO:0000313" key="6">
    <source>
        <dbReference type="EMBL" id="MUG25719.1"/>
    </source>
</evidence>
<keyword evidence="3 4" id="KW-0732">Signal</keyword>
<evidence type="ECO:0000256" key="3">
    <source>
        <dbReference type="ARBA" id="ARBA00022729"/>
    </source>
</evidence>
<comment type="caution">
    <text evidence="5">The sequence shown here is derived from an EMBL/GenBank/DDBJ whole genome shotgun (WGS) entry which is preliminary data.</text>
</comment>
<dbReference type="HOGENOM" id="CLU_031285_12_3_9"/>
<dbReference type="AlphaFoldDB" id="A0A090XH72"/>
<dbReference type="OrthoDB" id="9763054at2"/>
<protein>
    <submittedName>
        <fullName evidence="5">Bacterial extracellular solute-binding family protein</fullName>
    </submittedName>
    <submittedName>
        <fullName evidence="6">Extracellular solute-binding protein</fullName>
    </submittedName>
</protein>
<dbReference type="EMBL" id="WNZZ01000029">
    <property type="protein sequence ID" value="MUG25719.1"/>
    <property type="molecule type" value="Genomic_DNA"/>
</dbReference>
<feature type="chain" id="PRO_5010408523" evidence="4">
    <location>
        <begin position="20"/>
        <end position="439"/>
    </location>
</feature>
<sequence>MKRTLSSLLLVGLLSLALAACGGNSGKGDAGAGNAGGSGAKTEISVLVGKQEISKQFEEMVQEYNSSQDKVKVSLIPMAGQNGYQRITTLYASNNAPNIMHFLSEFDQMKDKLADLSDQEWVQHANAGTLDYVTVDNKVYGMPMSIEAFGFLYNKKVLDAAVGGSFDPSTIRTQDDLKALFDKIEATGAKAVEITPVDWSLGAHFTNVFAANESQDHAGRLQYLEDLKSGKVDLAQDQVFNGWLDTLDLIKQYNYAKDAPLSATYDDAPIVLADGQAGMWFMGNWAYTQIKEIDPEGEYGFLPVPVSNNAGDFGNSRISVGVPEYWVVDASQSTPEEQQASKDFLNWMVSSEKGQDYYVNQFGFLPAYDNFTTKPTDPVSTSVLSYTESENTLAWMNSYYPPDAFPAMAASLQKYLGGEIDRAGLTKEFQAYWASAGKK</sequence>
<accession>A0A090XH72</accession>
<dbReference type="InterPro" id="IPR050490">
    <property type="entry name" value="Bact_solute-bd_prot1"/>
</dbReference>
<dbReference type="Gene3D" id="3.40.190.10">
    <property type="entry name" value="Periplasmic binding protein-like II"/>
    <property type="match status" value="2"/>
</dbReference>
<dbReference type="PATRIC" id="fig|44252.3.peg.6633"/>
<proteinExistence type="inferred from homology"/>
<reference evidence="6 8" key="2">
    <citation type="submission" date="2019-11" db="EMBL/GenBank/DDBJ databases">
        <title>Draft genome sequences of five Paenibacillus species of dairy origin.</title>
        <authorList>
            <person name="Olajide A.M."/>
            <person name="Chen S."/>
            <person name="Lapointe G."/>
        </authorList>
    </citation>
    <scope>NUCLEOTIDE SEQUENCE [LARGE SCALE GENOMIC DNA]</scope>
    <source>
        <strain evidence="6 8">3CT49</strain>
    </source>
</reference>
<name>A0A090XH72_PAEMA</name>
<evidence type="ECO:0000256" key="1">
    <source>
        <dbReference type="ARBA" id="ARBA00008520"/>
    </source>
</evidence>
<evidence type="ECO:0000313" key="5">
    <source>
        <dbReference type="EMBL" id="KFM83767.1"/>
    </source>
</evidence>
<dbReference type="GeneID" id="77011059"/>
<dbReference type="EMBL" id="JMQA01000063">
    <property type="protein sequence ID" value="KFM83767.1"/>
    <property type="molecule type" value="Genomic_DNA"/>
</dbReference>
<comment type="similarity">
    <text evidence="1">Belongs to the bacterial solute-binding protein 1 family.</text>
</comment>
<dbReference type="STRING" id="44252.DJ90_5402"/>
<evidence type="ECO:0000313" key="7">
    <source>
        <dbReference type="Proteomes" id="UP000029278"/>
    </source>
</evidence>
<evidence type="ECO:0000256" key="2">
    <source>
        <dbReference type="ARBA" id="ARBA00022448"/>
    </source>
</evidence>
<keyword evidence="7" id="KW-1185">Reference proteome</keyword>